<dbReference type="InterPro" id="IPR050931">
    <property type="entry name" value="Mito_Protein_Transport_Metaxin"/>
</dbReference>
<reference evidence="4" key="2">
    <citation type="submission" date="2023-06" db="EMBL/GenBank/DDBJ databases">
        <authorList>
            <person name="Ma L."/>
            <person name="Liu K.-W."/>
            <person name="Li Z."/>
            <person name="Hsiao Y.-Y."/>
            <person name="Qi Y."/>
            <person name="Fu T."/>
            <person name="Tang G."/>
            <person name="Zhang D."/>
            <person name="Sun W.-H."/>
            <person name="Liu D.-K."/>
            <person name="Li Y."/>
            <person name="Chen G.-Z."/>
            <person name="Liu X.-D."/>
            <person name="Liao X.-Y."/>
            <person name="Jiang Y.-T."/>
            <person name="Yu X."/>
            <person name="Hao Y."/>
            <person name="Huang J."/>
            <person name="Zhao X.-W."/>
            <person name="Ke S."/>
            <person name="Chen Y.-Y."/>
            <person name="Wu W.-L."/>
            <person name="Hsu J.-L."/>
            <person name="Lin Y.-F."/>
            <person name="Huang M.-D."/>
            <person name="Li C.-Y."/>
            <person name="Huang L."/>
            <person name="Wang Z.-W."/>
            <person name="Zhao X."/>
            <person name="Zhong W.-Y."/>
            <person name="Peng D.-H."/>
            <person name="Ahmad S."/>
            <person name="Lan S."/>
            <person name="Zhang J.-S."/>
            <person name="Tsai W.-C."/>
            <person name="Van De Peer Y."/>
            <person name="Liu Z.-J."/>
        </authorList>
    </citation>
    <scope>NUCLEOTIDE SEQUENCE</scope>
    <source>
        <strain evidence="4">SCP</strain>
        <tissue evidence="4">Leaves</tissue>
    </source>
</reference>
<feature type="region of interest" description="Disordered" evidence="1">
    <location>
        <begin position="245"/>
        <end position="285"/>
    </location>
</feature>
<accession>A0AAV9BF80</accession>
<dbReference type="GO" id="GO:0005741">
    <property type="term" value="C:mitochondrial outer membrane"/>
    <property type="evidence" value="ECO:0007669"/>
    <property type="project" value="TreeGrafter"/>
</dbReference>
<evidence type="ECO:0000259" key="2">
    <source>
        <dbReference type="Pfam" id="PF17171"/>
    </source>
</evidence>
<proteinExistence type="predicted"/>
<dbReference type="EMBL" id="JAUJYN010000003">
    <property type="protein sequence ID" value="KAK1275351.1"/>
    <property type="molecule type" value="Genomic_DNA"/>
</dbReference>
<organism evidence="4 5">
    <name type="scientific">Acorus gramineus</name>
    <name type="common">Dwarf sweet flag</name>
    <dbReference type="NCBI Taxonomy" id="55184"/>
    <lineage>
        <taxon>Eukaryota</taxon>
        <taxon>Viridiplantae</taxon>
        <taxon>Streptophyta</taxon>
        <taxon>Embryophyta</taxon>
        <taxon>Tracheophyta</taxon>
        <taxon>Spermatophyta</taxon>
        <taxon>Magnoliopsida</taxon>
        <taxon>Liliopsida</taxon>
        <taxon>Acoraceae</taxon>
        <taxon>Acorus</taxon>
    </lineage>
</organism>
<feature type="domain" description="Thioredoxin-like fold" evidence="3">
    <location>
        <begin position="26"/>
        <end position="122"/>
    </location>
</feature>
<dbReference type="Proteomes" id="UP001179952">
    <property type="component" value="Unassembled WGS sequence"/>
</dbReference>
<sequence>MGGVEEKEKLVLVTRKPCLGLPTGCPSCLPIYIYLKFAGASFDVHFDLCNPDSDQIPYVECGDYVAFNNEKGGVIEGIKKDGIIDLDLGLPSHLVPDWLSTKVVISTWLADAVLYELWVSSDGAAAEMIYFSDLPFPIGKSLHLKQTKLVKEVLGITRGNTEEKETEIYRRADVAYEALSMRLGEQKFFFENRPTSVDAIFLGHALFVLQASADLSVLRSHFKKYDNLVRYAENLKTEFLEASSSSSVHGFPADPSTSSKPRRGASWRWSSKPKSKPKREKTEEEKTFRRRAKYFLAAQAISILVFLSLLGGSRDDGELIDDDPELAFDLEE</sequence>
<keyword evidence="5" id="KW-1185">Reference proteome</keyword>
<evidence type="ECO:0000256" key="1">
    <source>
        <dbReference type="SAM" id="MobiDB-lite"/>
    </source>
</evidence>
<gene>
    <name evidence="4" type="ORF">QJS04_geneDACA004119</name>
</gene>
<evidence type="ECO:0000313" key="4">
    <source>
        <dbReference type="EMBL" id="KAK1275351.1"/>
    </source>
</evidence>
<name>A0AAV9BF80_ACOGR</name>
<dbReference type="InterPro" id="IPR036282">
    <property type="entry name" value="Glutathione-S-Trfase_C_sf"/>
</dbReference>
<feature type="domain" description="Metaxin glutathione S-transferase" evidence="2">
    <location>
        <begin position="175"/>
        <end position="234"/>
    </location>
</feature>
<dbReference type="Pfam" id="PF17172">
    <property type="entry name" value="GST_N_4"/>
    <property type="match status" value="1"/>
</dbReference>
<evidence type="ECO:0000259" key="3">
    <source>
        <dbReference type="Pfam" id="PF17172"/>
    </source>
</evidence>
<dbReference type="PANTHER" id="PTHR12289">
    <property type="entry name" value="METAXIN RELATED"/>
    <property type="match status" value="1"/>
</dbReference>
<dbReference type="AlphaFoldDB" id="A0AAV9BF80"/>
<dbReference type="Pfam" id="PF17171">
    <property type="entry name" value="GST_C_6"/>
    <property type="match status" value="1"/>
</dbReference>
<dbReference type="PANTHER" id="PTHR12289:SF41">
    <property type="entry name" value="FAILED AXON CONNECTIONS-RELATED"/>
    <property type="match status" value="1"/>
</dbReference>
<reference evidence="4" key="1">
    <citation type="journal article" date="2023" name="Nat. Commun.">
        <title>Diploid and tetraploid genomes of Acorus and the evolution of monocots.</title>
        <authorList>
            <person name="Ma L."/>
            <person name="Liu K.W."/>
            <person name="Li Z."/>
            <person name="Hsiao Y.Y."/>
            <person name="Qi Y."/>
            <person name="Fu T."/>
            <person name="Tang G.D."/>
            <person name="Zhang D."/>
            <person name="Sun W.H."/>
            <person name="Liu D.K."/>
            <person name="Li Y."/>
            <person name="Chen G.Z."/>
            <person name="Liu X.D."/>
            <person name="Liao X.Y."/>
            <person name="Jiang Y.T."/>
            <person name="Yu X."/>
            <person name="Hao Y."/>
            <person name="Huang J."/>
            <person name="Zhao X.W."/>
            <person name="Ke S."/>
            <person name="Chen Y.Y."/>
            <person name="Wu W.L."/>
            <person name="Hsu J.L."/>
            <person name="Lin Y.F."/>
            <person name="Huang M.D."/>
            <person name="Li C.Y."/>
            <person name="Huang L."/>
            <person name="Wang Z.W."/>
            <person name="Zhao X."/>
            <person name="Zhong W.Y."/>
            <person name="Peng D.H."/>
            <person name="Ahmad S."/>
            <person name="Lan S."/>
            <person name="Zhang J.S."/>
            <person name="Tsai W.C."/>
            <person name="Van de Peer Y."/>
            <person name="Liu Z.J."/>
        </authorList>
    </citation>
    <scope>NUCLEOTIDE SEQUENCE</scope>
    <source>
        <strain evidence="4">SCP</strain>
    </source>
</reference>
<dbReference type="InterPro" id="IPR033468">
    <property type="entry name" value="Metaxin_GST"/>
</dbReference>
<protein>
    <submittedName>
        <fullName evidence="4">Mitochondrial outer membrane import complex protein METAXIN</fullName>
    </submittedName>
</protein>
<dbReference type="GO" id="GO:0006626">
    <property type="term" value="P:protein targeting to mitochondrion"/>
    <property type="evidence" value="ECO:0007669"/>
    <property type="project" value="TreeGrafter"/>
</dbReference>
<comment type="caution">
    <text evidence="4">The sequence shown here is derived from an EMBL/GenBank/DDBJ whole genome shotgun (WGS) entry which is preliminary data.</text>
</comment>
<evidence type="ECO:0000313" key="5">
    <source>
        <dbReference type="Proteomes" id="UP001179952"/>
    </source>
</evidence>
<dbReference type="SUPFAM" id="SSF47616">
    <property type="entry name" value="GST C-terminal domain-like"/>
    <property type="match status" value="1"/>
</dbReference>
<feature type="compositionally biased region" description="Basic residues" evidence="1">
    <location>
        <begin position="260"/>
        <end position="279"/>
    </location>
</feature>
<dbReference type="InterPro" id="IPR012336">
    <property type="entry name" value="Thioredoxin-like_fold"/>
</dbReference>